<dbReference type="EMBL" id="QGTA01000126">
    <property type="protein sequence ID" value="RQW95567.1"/>
    <property type="molecule type" value="Genomic_DNA"/>
</dbReference>
<dbReference type="RefSeq" id="WP_124778815.1">
    <property type="nucleotide sequence ID" value="NZ_JBEOTE010000018.1"/>
</dbReference>
<evidence type="ECO:0008006" key="3">
    <source>
        <dbReference type="Google" id="ProtNLM"/>
    </source>
</evidence>
<organism evidence="1 2">
    <name type="scientific">Micromonospora chalcea</name>
    <dbReference type="NCBI Taxonomy" id="1874"/>
    <lineage>
        <taxon>Bacteria</taxon>
        <taxon>Bacillati</taxon>
        <taxon>Actinomycetota</taxon>
        <taxon>Actinomycetes</taxon>
        <taxon>Micromonosporales</taxon>
        <taxon>Micromonosporaceae</taxon>
        <taxon>Micromonospora</taxon>
    </lineage>
</organism>
<reference evidence="1 2" key="1">
    <citation type="submission" date="2018-05" db="EMBL/GenBank/DDBJ databases">
        <title>Micromonospora from Atacama Desert.</title>
        <authorList>
            <person name="Carro L."/>
            <person name="Goodfellow M."/>
            <person name="Klenk H.-P."/>
        </authorList>
    </citation>
    <scope>NUCLEOTIDE SEQUENCE [LARGE SCALE GENOMIC DNA]</scope>
    <source>
        <strain evidence="1 2">LB41</strain>
    </source>
</reference>
<protein>
    <recommendedName>
        <fullName evidence="3">2'-5' RNA ligase family protein</fullName>
    </recommendedName>
</protein>
<dbReference type="Gene3D" id="3.90.1140.10">
    <property type="entry name" value="Cyclic phosphodiesterase"/>
    <property type="match status" value="1"/>
</dbReference>
<dbReference type="SUPFAM" id="SSF55144">
    <property type="entry name" value="LigT-like"/>
    <property type="match status" value="1"/>
</dbReference>
<evidence type="ECO:0000313" key="1">
    <source>
        <dbReference type="EMBL" id="RQW95567.1"/>
    </source>
</evidence>
<evidence type="ECO:0000313" key="2">
    <source>
        <dbReference type="Proteomes" id="UP000274694"/>
    </source>
</evidence>
<gene>
    <name evidence="1" type="ORF">DLJ60_06610</name>
</gene>
<proteinExistence type="predicted"/>
<name>A0ABX9Y7N0_MICCH</name>
<sequence>MSLADLPPGQNAEQVRNHWWWRPGWHVGRRFFAFHITFDNQPALHELAATYRTALAEMPSLTLIPDQWLHLTMQGIGFADEIQPAVLSQLVEEARDLLSAFPAFEVEFGPAIVADEAIVMPAEPPEPVQELRRLTRTAIGRVFGEEQVPENANKFRPHVSVAYLTADGFSAPYIETVSRAKVEKARATITHVDLIEMHRDRQMYEWRTVEALPLA</sequence>
<dbReference type="Pfam" id="PF13563">
    <property type="entry name" value="2_5_RNA_ligase2"/>
    <property type="match status" value="1"/>
</dbReference>
<dbReference type="Proteomes" id="UP000274694">
    <property type="component" value="Unassembled WGS sequence"/>
</dbReference>
<keyword evidence="2" id="KW-1185">Reference proteome</keyword>
<comment type="caution">
    <text evidence="1">The sequence shown here is derived from an EMBL/GenBank/DDBJ whole genome shotgun (WGS) entry which is preliminary data.</text>
</comment>
<accession>A0ABX9Y7N0</accession>
<dbReference type="InterPro" id="IPR009097">
    <property type="entry name" value="Cyclic_Pdiesterase"/>
</dbReference>